<sequence length="135" mass="14964">MSDFAYHMEALRKARVLERKCQSQSRSGVRQVRHVSTGENPPTGLINTSTTNPPQTFRAIKYNMPIPELPVPPTRGAEAVTPMFTPNPTELNGTMPSPAPMKNVLPVDFEPNITMDQLIPDDNDDVALFDLSTPF</sequence>
<evidence type="ECO:0000256" key="1">
    <source>
        <dbReference type="SAM" id="MobiDB-lite"/>
    </source>
</evidence>
<dbReference type="AlphaFoldDB" id="A0AAD9KBG5"/>
<feature type="region of interest" description="Disordered" evidence="1">
    <location>
        <begin position="22"/>
        <end position="53"/>
    </location>
</feature>
<feature type="compositionally biased region" description="Polar residues" evidence="1">
    <location>
        <begin position="37"/>
        <end position="53"/>
    </location>
</feature>
<comment type="caution">
    <text evidence="2">The sequence shown here is derived from an EMBL/GenBank/DDBJ whole genome shotgun (WGS) entry which is preliminary data.</text>
</comment>
<protein>
    <submittedName>
        <fullName evidence="2">Uncharacterized protein</fullName>
    </submittedName>
</protein>
<feature type="compositionally biased region" description="Polar residues" evidence="1">
    <location>
        <begin position="84"/>
        <end position="95"/>
    </location>
</feature>
<organism evidence="2 3">
    <name type="scientific">Paralvinella palmiformis</name>
    <dbReference type="NCBI Taxonomy" id="53620"/>
    <lineage>
        <taxon>Eukaryota</taxon>
        <taxon>Metazoa</taxon>
        <taxon>Spiralia</taxon>
        <taxon>Lophotrochozoa</taxon>
        <taxon>Annelida</taxon>
        <taxon>Polychaeta</taxon>
        <taxon>Sedentaria</taxon>
        <taxon>Canalipalpata</taxon>
        <taxon>Terebellida</taxon>
        <taxon>Terebelliformia</taxon>
        <taxon>Alvinellidae</taxon>
        <taxon>Paralvinella</taxon>
    </lineage>
</organism>
<feature type="region of interest" description="Disordered" evidence="1">
    <location>
        <begin position="68"/>
        <end position="103"/>
    </location>
</feature>
<proteinExistence type="predicted"/>
<reference evidence="2" key="1">
    <citation type="journal article" date="2023" name="Mol. Biol. Evol.">
        <title>Third-Generation Sequencing Reveals the Adaptive Role of the Epigenome in Three Deep-Sea Polychaetes.</title>
        <authorList>
            <person name="Perez M."/>
            <person name="Aroh O."/>
            <person name="Sun Y."/>
            <person name="Lan Y."/>
            <person name="Juniper S.K."/>
            <person name="Young C.R."/>
            <person name="Angers B."/>
            <person name="Qian P.Y."/>
        </authorList>
    </citation>
    <scope>NUCLEOTIDE SEQUENCE</scope>
    <source>
        <strain evidence="2">P08H-3</strain>
    </source>
</reference>
<dbReference type="EMBL" id="JAODUP010000026">
    <property type="protein sequence ID" value="KAK2167595.1"/>
    <property type="molecule type" value="Genomic_DNA"/>
</dbReference>
<accession>A0AAD9KBG5</accession>
<keyword evidence="3" id="KW-1185">Reference proteome</keyword>
<dbReference type="Proteomes" id="UP001208570">
    <property type="component" value="Unassembled WGS sequence"/>
</dbReference>
<evidence type="ECO:0000313" key="2">
    <source>
        <dbReference type="EMBL" id="KAK2167595.1"/>
    </source>
</evidence>
<evidence type="ECO:0000313" key="3">
    <source>
        <dbReference type="Proteomes" id="UP001208570"/>
    </source>
</evidence>
<name>A0AAD9KBG5_9ANNE</name>
<gene>
    <name evidence="2" type="ORF">LSH36_26g10061</name>
</gene>